<evidence type="ECO:0000313" key="1">
    <source>
        <dbReference type="EMBL" id="CAH9073694.1"/>
    </source>
</evidence>
<sequence>MQKPGKSHLSAAHRVLRYLKSLSSSDLQLKGFSDSDWASCVDTRRSITGYCMFLGESLISWKSKKQHTISRSSAEAEYRALAASAAEVIGLLQLFKDFNIPTSKATIFCDS</sequence>
<dbReference type="CDD" id="cd09272">
    <property type="entry name" value="RNase_HI_RT_Ty1"/>
    <property type="match status" value="1"/>
</dbReference>
<keyword evidence="2" id="KW-1185">Reference proteome</keyword>
<gene>
    <name evidence="1" type="ORF">CEURO_LOCUS4906</name>
</gene>
<dbReference type="PANTHER" id="PTHR11439:SF498">
    <property type="entry name" value="DNAK FAMILY PROTEIN"/>
    <property type="match status" value="1"/>
</dbReference>
<reference evidence="1" key="1">
    <citation type="submission" date="2022-07" db="EMBL/GenBank/DDBJ databases">
        <authorList>
            <person name="Macas J."/>
            <person name="Novak P."/>
            <person name="Neumann P."/>
        </authorList>
    </citation>
    <scope>NUCLEOTIDE SEQUENCE</scope>
</reference>
<name>A0A9P0YSC8_CUSEU</name>
<protein>
    <submittedName>
        <fullName evidence="1">Uncharacterized protein</fullName>
    </submittedName>
</protein>
<organism evidence="1 2">
    <name type="scientific">Cuscuta europaea</name>
    <name type="common">European dodder</name>
    <dbReference type="NCBI Taxonomy" id="41803"/>
    <lineage>
        <taxon>Eukaryota</taxon>
        <taxon>Viridiplantae</taxon>
        <taxon>Streptophyta</taxon>
        <taxon>Embryophyta</taxon>
        <taxon>Tracheophyta</taxon>
        <taxon>Spermatophyta</taxon>
        <taxon>Magnoliopsida</taxon>
        <taxon>eudicotyledons</taxon>
        <taxon>Gunneridae</taxon>
        <taxon>Pentapetalae</taxon>
        <taxon>asterids</taxon>
        <taxon>lamiids</taxon>
        <taxon>Solanales</taxon>
        <taxon>Convolvulaceae</taxon>
        <taxon>Cuscuteae</taxon>
        <taxon>Cuscuta</taxon>
        <taxon>Cuscuta subgen. Cuscuta</taxon>
    </lineage>
</organism>
<dbReference type="EMBL" id="CAMAPE010000008">
    <property type="protein sequence ID" value="CAH9073694.1"/>
    <property type="molecule type" value="Genomic_DNA"/>
</dbReference>
<evidence type="ECO:0000313" key="2">
    <source>
        <dbReference type="Proteomes" id="UP001152484"/>
    </source>
</evidence>
<comment type="caution">
    <text evidence="1">The sequence shown here is derived from an EMBL/GenBank/DDBJ whole genome shotgun (WGS) entry which is preliminary data.</text>
</comment>
<accession>A0A9P0YSC8</accession>
<dbReference type="OrthoDB" id="443140at2759"/>
<dbReference type="Proteomes" id="UP001152484">
    <property type="component" value="Unassembled WGS sequence"/>
</dbReference>
<dbReference type="PANTHER" id="PTHR11439">
    <property type="entry name" value="GAG-POL-RELATED RETROTRANSPOSON"/>
    <property type="match status" value="1"/>
</dbReference>
<proteinExistence type="predicted"/>
<dbReference type="AlphaFoldDB" id="A0A9P0YSC8"/>